<dbReference type="AlphaFoldDB" id="A0A918EFU9"/>
<reference evidence="1" key="1">
    <citation type="journal article" date="2014" name="Int. J. Syst. Evol. Microbiol.">
        <title>Complete genome sequence of Corynebacterium casei LMG S-19264T (=DSM 44701T), isolated from a smear-ripened cheese.</title>
        <authorList>
            <consortium name="US DOE Joint Genome Institute (JGI-PGF)"/>
            <person name="Walter F."/>
            <person name="Albersmeier A."/>
            <person name="Kalinowski J."/>
            <person name="Ruckert C."/>
        </authorList>
    </citation>
    <scope>NUCLEOTIDE SEQUENCE</scope>
    <source>
        <strain evidence="1">JCM 3313</strain>
    </source>
</reference>
<dbReference type="EMBL" id="BMRG01000007">
    <property type="protein sequence ID" value="GGP63635.1"/>
    <property type="molecule type" value="Genomic_DNA"/>
</dbReference>
<keyword evidence="2" id="KW-1185">Reference proteome</keyword>
<reference evidence="1" key="2">
    <citation type="submission" date="2020-09" db="EMBL/GenBank/DDBJ databases">
        <authorList>
            <person name="Sun Q."/>
            <person name="Ohkuma M."/>
        </authorList>
    </citation>
    <scope>NUCLEOTIDE SEQUENCE</scope>
    <source>
        <strain evidence="1">JCM 3313</strain>
    </source>
</reference>
<name>A0A918EFU9_9PSEU</name>
<proteinExistence type="predicted"/>
<dbReference type="RefSeq" id="WP_229795923.1">
    <property type="nucleotide sequence ID" value="NZ_BMRG01000007.1"/>
</dbReference>
<comment type="caution">
    <text evidence="1">The sequence shown here is derived from an EMBL/GenBank/DDBJ whole genome shotgun (WGS) entry which is preliminary data.</text>
</comment>
<gene>
    <name evidence="1" type="ORF">GCM10010185_40430</name>
</gene>
<evidence type="ECO:0000313" key="1">
    <source>
        <dbReference type="EMBL" id="GGP63635.1"/>
    </source>
</evidence>
<dbReference type="Proteomes" id="UP000639606">
    <property type="component" value="Unassembled WGS sequence"/>
</dbReference>
<protein>
    <submittedName>
        <fullName evidence="1">Uncharacterized protein</fullName>
    </submittedName>
</protein>
<organism evidence="1 2">
    <name type="scientific">Saccharothrix coeruleofusca</name>
    <dbReference type="NCBI Taxonomy" id="33919"/>
    <lineage>
        <taxon>Bacteria</taxon>
        <taxon>Bacillati</taxon>
        <taxon>Actinomycetota</taxon>
        <taxon>Actinomycetes</taxon>
        <taxon>Pseudonocardiales</taxon>
        <taxon>Pseudonocardiaceae</taxon>
        <taxon>Saccharothrix</taxon>
    </lineage>
</organism>
<evidence type="ECO:0000313" key="2">
    <source>
        <dbReference type="Proteomes" id="UP000639606"/>
    </source>
</evidence>
<accession>A0A918EFU9</accession>
<sequence length="73" mass="8295">MDEQRHVEEMEKLATTRKWVVPAHLDHGPVTVELAMPEVRVTDSQGRFIVITPGQAELVGRRLDDAATWMSQQ</sequence>